<evidence type="ECO:0000256" key="1">
    <source>
        <dbReference type="SAM" id="MobiDB-lite"/>
    </source>
</evidence>
<comment type="caution">
    <text evidence="2">The sequence shown here is derived from an EMBL/GenBank/DDBJ whole genome shotgun (WGS) entry which is preliminary data.</text>
</comment>
<reference evidence="2 3" key="1">
    <citation type="submission" date="2014-07" db="EMBL/GenBank/DDBJ databases">
        <title>Draft Genome Sequence of Gephyronic Acid Producer, Cystobacter violaceus Strain Cb vi76.</title>
        <authorList>
            <person name="Stevens D.C."/>
            <person name="Young J."/>
            <person name="Carmichael R."/>
            <person name="Tan J."/>
            <person name="Taylor R.E."/>
        </authorList>
    </citation>
    <scope>NUCLEOTIDE SEQUENCE [LARGE SCALE GENOMIC DNA]</scope>
    <source>
        <strain evidence="2 3">Cb vi76</strain>
    </source>
</reference>
<sequence length="90" mass="10483">MRFKKLGSEDVGESESLRNRDPVTGQEHINFTDQELTATPPLEEDPDYRDILPDQIHEFRRGDEEEQEEELTARPREPLRPMPPNDLPEG</sequence>
<dbReference type="EMBL" id="JPMI01000378">
    <property type="protein sequence ID" value="KFA87363.1"/>
    <property type="molecule type" value="Genomic_DNA"/>
</dbReference>
<feature type="region of interest" description="Disordered" evidence="1">
    <location>
        <begin position="1"/>
        <end position="90"/>
    </location>
</feature>
<feature type="compositionally biased region" description="Basic and acidic residues" evidence="1">
    <location>
        <begin position="48"/>
        <end position="63"/>
    </location>
</feature>
<dbReference type="AlphaFoldDB" id="A0A084SFX8"/>
<name>A0A084SFX8_9BACT</name>
<feature type="compositionally biased region" description="Pro residues" evidence="1">
    <location>
        <begin position="80"/>
        <end position="90"/>
    </location>
</feature>
<dbReference type="RefSeq" id="WP_043412227.1">
    <property type="nucleotide sequence ID" value="NZ_JPMI01000378.1"/>
</dbReference>
<organism evidence="2 3">
    <name type="scientific">Archangium violaceum Cb vi76</name>
    <dbReference type="NCBI Taxonomy" id="1406225"/>
    <lineage>
        <taxon>Bacteria</taxon>
        <taxon>Pseudomonadati</taxon>
        <taxon>Myxococcota</taxon>
        <taxon>Myxococcia</taxon>
        <taxon>Myxococcales</taxon>
        <taxon>Cystobacterineae</taxon>
        <taxon>Archangiaceae</taxon>
        <taxon>Archangium</taxon>
    </lineage>
</organism>
<accession>A0A084SFX8</accession>
<proteinExistence type="predicted"/>
<feature type="compositionally biased region" description="Polar residues" evidence="1">
    <location>
        <begin position="27"/>
        <end position="37"/>
    </location>
</feature>
<evidence type="ECO:0000313" key="3">
    <source>
        <dbReference type="Proteomes" id="UP000028547"/>
    </source>
</evidence>
<dbReference type="Proteomes" id="UP000028547">
    <property type="component" value="Unassembled WGS sequence"/>
</dbReference>
<evidence type="ECO:0000313" key="2">
    <source>
        <dbReference type="EMBL" id="KFA87363.1"/>
    </source>
</evidence>
<gene>
    <name evidence="2" type="ORF">Q664_47565</name>
</gene>
<protein>
    <submittedName>
        <fullName evidence="2">Uncharacterized protein</fullName>
    </submittedName>
</protein>